<feature type="region of interest" description="Disordered" evidence="1">
    <location>
        <begin position="24"/>
        <end position="58"/>
    </location>
</feature>
<proteinExistence type="predicted"/>
<dbReference type="AlphaFoldDB" id="A0A8K0C3V7"/>
<evidence type="ECO:0000313" key="3">
    <source>
        <dbReference type="Proteomes" id="UP000801492"/>
    </source>
</evidence>
<organism evidence="2 3">
    <name type="scientific">Ignelater luminosus</name>
    <name type="common">Cucubano</name>
    <name type="synonym">Pyrophorus luminosus</name>
    <dbReference type="NCBI Taxonomy" id="2038154"/>
    <lineage>
        <taxon>Eukaryota</taxon>
        <taxon>Metazoa</taxon>
        <taxon>Ecdysozoa</taxon>
        <taxon>Arthropoda</taxon>
        <taxon>Hexapoda</taxon>
        <taxon>Insecta</taxon>
        <taxon>Pterygota</taxon>
        <taxon>Neoptera</taxon>
        <taxon>Endopterygota</taxon>
        <taxon>Coleoptera</taxon>
        <taxon>Polyphaga</taxon>
        <taxon>Elateriformia</taxon>
        <taxon>Elateroidea</taxon>
        <taxon>Elateridae</taxon>
        <taxon>Agrypninae</taxon>
        <taxon>Pyrophorini</taxon>
        <taxon>Ignelater</taxon>
    </lineage>
</organism>
<evidence type="ECO:0000313" key="2">
    <source>
        <dbReference type="EMBL" id="KAF2879144.1"/>
    </source>
</evidence>
<accession>A0A8K0C3V7</accession>
<name>A0A8K0C3V7_IGNLU</name>
<dbReference type="EMBL" id="VTPC01091222">
    <property type="protein sequence ID" value="KAF2879144.1"/>
    <property type="molecule type" value="Genomic_DNA"/>
</dbReference>
<protein>
    <submittedName>
        <fullName evidence="2">Uncharacterized protein</fullName>
    </submittedName>
</protein>
<evidence type="ECO:0000256" key="1">
    <source>
        <dbReference type="SAM" id="MobiDB-lite"/>
    </source>
</evidence>
<comment type="caution">
    <text evidence="2">The sequence shown here is derived from an EMBL/GenBank/DDBJ whole genome shotgun (WGS) entry which is preliminary data.</text>
</comment>
<reference evidence="2" key="1">
    <citation type="submission" date="2019-08" db="EMBL/GenBank/DDBJ databases">
        <title>The genome of the North American firefly Photinus pyralis.</title>
        <authorList>
            <consortium name="Photinus pyralis genome working group"/>
            <person name="Fallon T.R."/>
            <person name="Sander Lower S.E."/>
            <person name="Weng J.-K."/>
        </authorList>
    </citation>
    <scope>NUCLEOTIDE SEQUENCE</scope>
    <source>
        <strain evidence="2">TRF0915ILg1</strain>
        <tissue evidence="2">Whole body</tissue>
    </source>
</reference>
<feature type="compositionally biased region" description="Basic and acidic residues" evidence="1">
    <location>
        <begin position="45"/>
        <end position="58"/>
    </location>
</feature>
<feature type="non-terminal residue" evidence="2">
    <location>
        <position position="58"/>
    </location>
</feature>
<keyword evidence="3" id="KW-1185">Reference proteome</keyword>
<sequence length="58" mass="6061">MVGGGEVKVATVEVESVDNMATLPVSRAHGGGNDAIAEKNNAANKEMELKKVQPKPDK</sequence>
<dbReference type="OrthoDB" id="6777566at2759"/>
<feature type="compositionally biased region" description="Low complexity" evidence="1">
    <location>
        <begin position="34"/>
        <end position="44"/>
    </location>
</feature>
<gene>
    <name evidence="2" type="ORF">ILUMI_27030</name>
</gene>
<dbReference type="Proteomes" id="UP000801492">
    <property type="component" value="Unassembled WGS sequence"/>
</dbReference>